<dbReference type="CDD" id="cd16278">
    <property type="entry name" value="metallo-hydrolase-like_MBL-fold"/>
    <property type="match status" value="1"/>
</dbReference>
<dbReference type="Gene3D" id="1.10.10.10">
    <property type="entry name" value="Winged helix-like DNA-binding domain superfamily/Winged helix DNA-binding domain"/>
    <property type="match status" value="1"/>
</dbReference>
<organism evidence="2 3">
    <name type="scientific">Futiania mangrovi</name>
    <dbReference type="NCBI Taxonomy" id="2959716"/>
    <lineage>
        <taxon>Bacteria</taxon>
        <taxon>Pseudomonadati</taxon>
        <taxon>Pseudomonadota</taxon>
        <taxon>Alphaproteobacteria</taxon>
        <taxon>Futianiales</taxon>
        <taxon>Futianiaceae</taxon>
        <taxon>Futiania</taxon>
    </lineage>
</organism>
<dbReference type="SMART" id="SM00849">
    <property type="entry name" value="Lactamase_B"/>
    <property type="match status" value="1"/>
</dbReference>
<sequence length="303" mass="32275">MSGIPFDQTADRDYEVLKPVGPKLRRIQAHNPGPFTFTGTGTYVIGEGEVAVVDPGPRDEAHVAAILKALKGERITHILVTHTHLDHSPAAALLKEATGVATYGFGPHGSGAGPDTPVEEGGDMDFRPDVEVRHGDTVDVGGVRVSAVHTPGHTSNHICFALDREGALLSGDHVMAWSTSVISPPDGDMAAYKRSLRLLLEREDRVYYPAHGAPVTDPHGFVQAFLDHREAREQAIAKVLADGVETIPEMVRRIYVGLDPRLHAAAARSVLAHLAEMVDEGRASADGPATLRARYAPPGGSIG</sequence>
<accession>A0A9J6PLF9</accession>
<dbReference type="AlphaFoldDB" id="A0A9J6PLF9"/>
<dbReference type="SUPFAM" id="SSF56281">
    <property type="entry name" value="Metallo-hydrolase/oxidoreductase"/>
    <property type="match status" value="1"/>
</dbReference>
<name>A0A9J6PLF9_9PROT</name>
<dbReference type="PANTHER" id="PTHR23131:SF0">
    <property type="entry name" value="ENDORIBONUCLEASE LACTB2"/>
    <property type="match status" value="1"/>
</dbReference>
<protein>
    <submittedName>
        <fullName evidence="2">MBL fold metallo-hydrolase</fullName>
    </submittedName>
</protein>
<reference evidence="2" key="1">
    <citation type="submission" date="2022-06" db="EMBL/GenBank/DDBJ databases">
        <title>Isolation and Genomics of Futiania mangrovii gen. nov., sp. nov., a Rare and Metabolically-versatile member in the Class Alphaproteobacteria.</title>
        <authorList>
            <person name="Liu L."/>
            <person name="Huang W.-C."/>
            <person name="Pan J."/>
            <person name="Li J."/>
            <person name="Huang Y."/>
            <person name="Du H."/>
            <person name="Liu Y."/>
            <person name="Li M."/>
        </authorList>
    </citation>
    <scope>NUCLEOTIDE SEQUENCE</scope>
    <source>
        <strain evidence="2">FT118</strain>
    </source>
</reference>
<dbReference type="InterPro" id="IPR036388">
    <property type="entry name" value="WH-like_DNA-bd_sf"/>
</dbReference>
<feature type="domain" description="Metallo-beta-lactamase" evidence="1">
    <location>
        <begin position="38"/>
        <end position="211"/>
    </location>
</feature>
<dbReference type="InterPro" id="IPR001279">
    <property type="entry name" value="Metallo-B-lactamas"/>
</dbReference>
<gene>
    <name evidence="2" type="ORF">NJQ99_13695</name>
</gene>
<evidence type="ECO:0000259" key="1">
    <source>
        <dbReference type="SMART" id="SM00849"/>
    </source>
</evidence>
<proteinExistence type="predicted"/>
<evidence type="ECO:0000313" key="3">
    <source>
        <dbReference type="Proteomes" id="UP001055804"/>
    </source>
</evidence>
<dbReference type="Gene3D" id="3.60.15.10">
    <property type="entry name" value="Ribonuclease Z/Hydroxyacylglutathione hydrolase-like"/>
    <property type="match status" value="1"/>
</dbReference>
<dbReference type="InterPro" id="IPR050662">
    <property type="entry name" value="Sec-metab_biosynth-thioest"/>
</dbReference>
<dbReference type="Proteomes" id="UP001055804">
    <property type="component" value="Unassembled WGS sequence"/>
</dbReference>
<evidence type="ECO:0000313" key="2">
    <source>
        <dbReference type="EMBL" id="MCP1337471.1"/>
    </source>
</evidence>
<dbReference type="PANTHER" id="PTHR23131">
    <property type="entry name" value="ENDORIBONUCLEASE LACTB2"/>
    <property type="match status" value="1"/>
</dbReference>
<dbReference type="Pfam" id="PF17778">
    <property type="entry name" value="WHD_BLACT"/>
    <property type="match status" value="1"/>
</dbReference>
<dbReference type="Pfam" id="PF00753">
    <property type="entry name" value="Lactamase_B"/>
    <property type="match status" value="1"/>
</dbReference>
<keyword evidence="3" id="KW-1185">Reference proteome</keyword>
<dbReference type="EMBL" id="JAMZFT010000003">
    <property type="protein sequence ID" value="MCP1337471.1"/>
    <property type="molecule type" value="Genomic_DNA"/>
</dbReference>
<dbReference type="RefSeq" id="WP_269333436.1">
    <property type="nucleotide sequence ID" value="NZ_JAMZFT010000003.1"/>
</dbReference>
<dbReference type="InterPro" id="IPR036866">
    <property type="entry name" value="RibonucZ/Hydroxyglut_hydro"/>
</dbReference>
<comment type="caution">
    <text evidence="2">The sequence shown here is derived from an EMBL/GenBank/DDBJ whole genome shotgun (WGS) entry which is preliminary data.</text>
</comment>
<dbReference type="InterPro" id="IPR041516">
    <property type="entry name" value="LACTB2_WH"/>
</dbReference>